<evidence type="ECO:0000256" key="5">
    <source>
        <dbReference type="ARBA" id="ARBA00022553"/>
    </source>
</evidence>
<evidence type="ECO:0000256" key="9">
    <source>
        <dbReference type="ARBA" id="ARBA00022777"/>
    </source>
</evidence>
<dbReference type="InterPro" id="IPR004358">
    <property type="entry name" value="Sig_transdc_His_kin-like_C"/>
</dbReference>
<dbReference type="SUPFAM" id="SSF47226">
    <property type="entry name" value="Histidine-containing phosphotransfer domain, HPT domain"/>
    <property type="match status" value="1"/>
</dbReference>
<dbReference type="FunFam" id="3.30.565.10:FF:000010">
    <property type="entry name" value="Sensor histidine kinase RcsC"/>
    <property type="match status" value="1"/>
</dbReference>
<evidence type="ECO:0000256" key="16">
    <source>
        <dbReference type="PROSITE-ProRule" id="PRU00110"/>
    </source>
</evidence>
<evidence type="ECO:0000256" key="17">
    <source>
        <dbReference type="PROSITE-ProRule" id="PRU00169"/>
    </source>
</evidence>
<dbReference type="Gene3D" id="3.40.50.2300">
    <property type="match status" value="1"/>
</dbReference>
<dbReference type="Proteomes" id="UP000583387">
    <property type="component" value="Unassembled WGS sequence"/>
</dbReference>
<feature type="domain" description="PAS" evidence="20">
    <location>
        <begin position="310"/>
        <end position="354"/>
    </location>
</feature>
<keyword evidence="11" id="KW-1133">Transmembrane helix</keyword>
<dbReference type="Pfam" id="PF00497">
    <property type="entry name" value="SBP_bac_3"/>
    <property type="match status" value="1"/>
</dbReference>
<dbReference type="RefSeq" id="WP_187670820.1">
    <property type="nucleotide sequence ID" value="NZ_CAJFCI010000035.1"/>
</dbReference>
<dbReference type="Pfam" id="PF00072">
    <property type="entry name" value="Response_reg"/>
    <property type="match status" value="1"/>
</dbReference>
<keyword evidence="13" id="KW-0472">Membrane</keyword>
<organism evidence="23 24">
    <name type="scientific">Zestomonas carbonaria</name>
    <dbReference type="NCBI Taxonomy" id="2762745"/>
    <lineage>
        <taxon>Bacteria</taxon>
        <taxon>Pseudomonadati</taxon>
        <taxon>Pseudomonadota</taxon>
        <taxon>Gammaproteobacteria</taxon>
        <taxon>Pseudomonadales</taxon>
        <taxon>Pseudomonadaceae</taxon>
        <taxon>Zestomonas</taxon>
    </lineage>
</organism>
<dbReference type="Gene3D" id="3.30.450.20">
    <property type="entry name" value="PAS domain"/>
    <property type="match status" value="1"/>
</dbReference>
<dbReference type="NCBIfam" id="TIGR00229">
    <property type="entry name" value="sensory_box"/>
    <property type="match status" value="1"/>
</dbReference>
<dbReference type="Gene3D" id="1.20.120.160">
    <property type="entry name" value="HPT domain"/>
    <property type="match status" value="1"/>
</dbReference>
<dbReference type="AlphaFoldDB" id="A0A7U7EM08"/>
<feature type="domain" description="HPt" evidence="22">
    <location>
        <begin position="844"/>
        <end position="938"/>
    </location>
</feature>
<dbReference type="SUPFAM" id="SSF55874">
    <property type="entry name" value="ATPase domain of HSP90 chaperone/DNA topoisomerase II/histidine kinase"/>
    <property type="match status" value="1"/>
</dbReference>
<sequence length="1021" mass="112900">MVRGWLGLMVLLGWLAGQAWASEALPLSAQERAWRDANPVLRVGVEREGWPPFDIVEAGNYRGISADYLELLAQRLGMRVEPVFLDDWDRALEALRTGEVDVLPSVARTPEREGRMLFSQPYLVSNSLIFSRYDVELQGLDDLAGKRVAMERGYALGELLRRRVPEALLVETQNTEAALRAVSTGRAEAYVGDMIVASYLIRKHSLANLVLHGESGLAGSDVRLAVRRDAPILLDMLNQALASLAGPERDAIEARWLPSLDYLSWQRLLRQGWPYGLGVVLLLAFVLLWNRRLHVQIVERRRAEAEAQQQRSRLQALVNAIPDPIWFKDNEGRYGGVNQAFAALVGRPRSELLGLRDIDLLTRDEAERRHILDDEALAHPQPVESEDWWTCRDGRRLLLATVRATFYDAKGHTLGLVGVSRDITARKEFEEALEQAKALAEQAARLKSDFLANMSHEIRTPLNAIIGMTHLVLDSQLDDRQRGYLNKVQLASQHLLGLLNDILDFSKIEAGKLSLERIPFDLRDVLDNLAGLIGDRAADKGLTLLFSRDPQVPGRLIGDPLRLVQILINYANNALKFTERGEIEVLVRLEHRDAQTVHLYFGVRDTGIGLSRSQQRRLFESFQQADSSITRKYGGTGLGLAISKRLAEAMGGSVGVESRQGEGSEFWVRLPFGEAGEQVHIPPVAALTRFPGQRVLLVEDSEMGQEVACGLLNGFGLQVDVAGNGAQALEKLRASNDGDYALVLMDVQMPVMDGLAATRELRREPRFAGLPVLALTANAGERETSLAAGMNDHLTKPIEPQVLWSSLRHWLGDIESVSPPEPPLPDWRLPGVDLAAGLRRTLGRVDRYGALLRRFADGQRRFADDLRQALETGDLERAERLAHDLKAQVGTLGAEDLQVRAAALESVLRAGADLDAVAEPLAELDAGLQALIAAVDAELPTPPTVESVVDEQALVALCRRLADLFAEHDPRGGRLFTESAGLLRSAFADDCSAIEAAVRDYDFDKALRSLDEAVRRRGMEL</sequence>
<evidence type="ECO:0000313" key="24">
    <source>
        <dbReference type="Proteomes" id="UP000583387"/>
    </source>
</evidence>
<keyword evidence="9 23" id="KW-0418">Kinase</keyword>
<dbReference type="PROSITE" id="PS50110">
    <property type="entry name" value="RESPONSE_REGULATORY"/>
    <property type="match status" value="1"/>
</dbReference>
<feature type="modified residue" description="4-aspartylphosphate" evidence="17">
    <location>
        <position position="746"/>
    </location>
</feature>
<dbReference type="SUPFAM" id="SSF47384">
    <property type="entry name" value="Homodimeric domain of signal transducing histidine kinase"/>
    <property type="match status" value="1"/>
</dbReference>
<evidence type="ECO:0000259" key="18">
    <source>
        <dbReference type="PROSITE" id="PS50109"/>
    </source>
</evidence>
<dbReference type="InterPro" id="IPR008207">
    <property type="entry name" value="Sig_transdc_His_kin_Hpt_dom"/>
</dbReference>
<evidence type="ECO:0000256" key="14">
    <source>
        <dbReference type="ARBA" id="ARBA00064003"/>
    </source>
</evidence>
<dbReference type="Pfam" id="PF02518">
    <property type="entry name" value="HATPase_c"/>
    <property type="match status" value="1"/>
</dbReference>
<evidence type="ECO:0000256" key="3">
    <source>
        <dbReference type="ARBA" id="ARBA00012438"/>
    </source>
</evidence>
<dbReference type="InterPro" id="IPR036641">
    <property type="entry name" value="HPT_dom_sf"/>
</dbReference>
<dbReference type="Pfam" id="PF08448">
    <property type="entry name" value="PAS_4"/>
    <property type="match status" value="1"/>
</dbReference>
<evidence type="ECO:0000256" key="12">
    <source>
        <dbReference type="ARBA" id="ARBA00023012"/>
    </source>
</evidence>
<keyword evidence="6 23" id="KW-0808">Transferase</keyword>
<dbReference type="CDD" id="cd16922">
    <property type="entry name" value="HATPase_EvgS-ArcB-TorS-like"/>
    <property type="match status" value="1"/>
</dbReference>
<comment type="subunit">
    <text evidence="14">At low DSF concentrations, interacts with RpfF.</text>
</comment>
<keyword evidence="7" id="KW-0812">Transmembrane</keyword>
<evidence type="ECO:0000256" key="7">
    <source>
        <dbReference type="ARBA" id="ARBA00022692"/>
    </source>
</evidence>
<keyword evidence="10" id="KW-0067">ATP-binding</keyword>
<dbReference type="InterPro" id="IPR003594">
    <property type="entry name" value="HATPase_dom"/>
</dbReference>
<feature type="modified residue" description="Phosphohistidine" evidence="16">
    <location>
        <position position="883"/>
    </location>
</feature>
<dbReference type="FunFam" id="1.10.287.130:FF:000002">
    <property type="entry name" value="Two-component osmosensing histidine kinase"/>
    <property type="match status" value="1"/>
</dbReference>
<dbReference type="CDD" id="cd00082">
    <property type="entry name" value="HisKA"/>
    <property type="match status" value="1"/>
</dbReference>
<dbReference type="InterPro" id="IPR036097">
    <property type="entry name" value="HisK_dim/P_sf"/>
</dbReference>
<accession>A0A7U7EM08</accession>
<protein>
    <recommendedName>
        <fullName evidence="15">Sensory/regulatory protein RpfC</fullName>
        <ecNumber evidence="3">2.7.13.3</ecNumber>
    </recommendedName>
</protein>
<dbReference type="InterPro" id="IPR013656">
    <property type="entry name" value="PAS_4"/>
</dbReference>
<dbReference type="InterPro" id="IPR000014">
    <property type="entry name" value="PAS"/>
</dbReference>
<evidence type="ECO:0000256" key="1">
    <source>
        <dbReference type="ARBA" id="ARBA00000085"/>
    </source>
</evidence>
<dbReference type="CDD" id="cd00130">
    <property type="entry name" value="PAS"/>
    <property type="match status" value="1"/>
</dbReference>
<dbReference type="InterPro" id="IPR035965">
    <property type="entry name" value="PAS-like_dom_sf"/>
</dbReference>
<dbReference type="EC" id="2.7.13.3" evidence="3"/>
<dbReference type="PROSITE" id="PS50109">
    <property type="entry name" value="HIS_KIN"/>
    <property type="match status" value="1"/>
</dbReference>
<name>A0A7U7EM08_9GAMM</name>
<reference evidence="23 24" key="1">
    <citation type="submission" date="2020-08" db="EMBL/GenBank/DDBJ databases">
        <authorList>
            <person name="Criscuolo A."/>
        </authorList>
    </citation>
    <scope>NUCLEOTIDE SEQUENCE [LARGE SCALE GENOMIC DNA]</scope>
    <source>
        <strain evidence="23">CIP111764</strain>
    </source>
</reference>
<proteinExistence type="predicted"/>
<dbReference type="PANTHER" id="PTHR45339">
    <property type="entry name" value="HYBRID SIGNAL TRANSDUCTION HISTIDINE KINASE J"/>
    <property type="match status" value="1"/>
</dbReference>
<evidence type="ECO:0000256" key="8">
    <source>
        <dbReference type="ARBA" id="ARBA00022741"/>
    </source>
</evidence>
<keyword evidence="5 17" id="KW-0597">Phosphoprotein</keyword>
<dbReference type="InterPro" id="IPR011006">
    <property type="entry name" value="CheY-like_superfamily"/>
</dbReference>
<evidence type="ECO:0000259" key="21">
    <source>
        <dbReference type="PROSITE" id="PS50113"/>
    </source>
</evidence>
<dbReference type="PANTHER" id="PTHR45339:SF1">
    <property type="entry name" value="HYBRID SIGNAL TRANSDUCTION HISTIDINE KINASE J"/>
    <property type="match status" value="1"/>
</dbReference>
<keyword evidence="4" id="KW-1003">Cell membrane</keyword>
<dbReference type="InterPro" id="IPR005467">
    <property type="entry name" value="His_kinase_dom"/>
</dbReference>
<dbReference type="CDD" id="cd17546">
    <property type="entry name" value="REC_hyHK_CKI1_RcsC-like"/>
    <property type="match status" value="1"/>
</dbReference>
<evidence type="ECO:0000256" key="11">
    <source>
        <dbReference type="ARBA" id="ARBA00022989"/>
    </source>
</evidence>
<comment type="caution">
    <text evidence="23">The sequence shown here is derived from an EMBL/GenBank/DDBJ whole genome shotgun (WGS) entry which is preliminary data.</text>
</comment>
<keyword evidence="12" id="KW-0902">Two-component regulatory system</keyword>
<evidence type="ECO:0000256" key="4">
    <source>
        <dbReference type="ARBA" id="ARBA00022475"/>
    </source>
</evidence>
<comment type="subcellular location">
    <subcellularLocation>
        <location evidence="2">Cell membrane</location>
        <topology evidence="2">Multi-pass membrane protein</topology>
    </subcellularLocation>
</comment>
<evidence type="ECO:0000256" key="13">
    <source>
        <dbReference type="ARBA" id="ARBA00023136"/>
    </source>
</evidence>
<dbReference type="InterPro" id="IPR001638">
    <property type="entry name" value="Solute-binding_3/MltF_N"/>
</dbReference>
<evidence type="ECO:0000256" key="6">
    <source>
        <dbReference type="ARBA" id="ARBA00022679"/>
    </source>
</evidence>
<dbReference type="PROSITE" id="PS50113">
    <property type="entry name" value="PAC"/>
    <property type="match status" value="1"/>
</dbReference>
<dbReference type="GO" id="GO:0000155">
    <property type="term" value="F:phosphorelay sensor kinase activity"/>
    <property type="evidence" value="ECO:0007669"/>
    <property type="project" value="InterPro"/>
</dbReference>
<dbReference type="Pfam" id="PF01627">
    <property type="entry name" value="Hpt"/>
    <property type="match status" value="1"/>
</dbReference>
<dbReference type="InterPro" id="IPR000700">
    <property type="entry name" value="PAS-assoc_C"/>
</dbReference>
<dbReference type="GO" id="GO:0005886">
    <property type="term" value="C:plasma membrane"/>
    <property type="evidence" value="ECO:0007669"/>
    <property type="project" value="UniProtKB-SubCell"/>
</dbReference>
<dbReference type="InterPro" id="IPR003661">
    <property type="entry name" value="HisK_dim/P_dom"/>
</dbReference>
<keyword evidence="24" id="KW-1185">Reference proteome</keyword>
<dbReference type="InterPro" id="IPR001789">
    <property type="entry name" value="Sig_transdc_resp-reg_receiver"/>
</dbReference>
<dbReference type="Gene3D" id="3.30.565.10">
    <property type="entry name" value="Histidine kinase-like ATPase, C-terminal domain"/>
    <property type="match status" value="1"/>
</dbReference>
<dbReference type="SMART" id="SM00388">
    <property type="entry name" value="HisKA"/>
    <property type="match status" value="1"/>
</dbReference>
<comment type="catalytic activity">
    <reaction evidence="1">
        <text>ATP + protein L-histidine = ADP + protein N-phospho-L-histidine.</text>
        <dbReference type="EC" id="2.7.13.3"/>
    </reaction>
</comment>
<evidence type="ECO:0000259" key="22">
    <source>
        <dbReference type="PROSITE" id="PS50894"/>
    </source>
</evidence>
<dbReference type="SMART" id="SM00387">
    <property type="entry name" value="HATPase_c"/>
    <property type="match status" value="1"/>
</dbReference>
<evidence type="ECO:0000256" key="10">
    <source>
        <dbReference type="ARBA" id="ARBA00022840"/>
    </source>
</evidence>
<dbReference type="InterPro" id="IPR036890">
    <property type="entry name" value="HATPase_C_sf"/>
</dbReference>
<evidence type="ECO:0000259" key="20">
    <source>
        <dbReference type="PROSITE" id="PS50112"/>
    </source>
</evidence>
<dbReference type="PRINTS" id="PR00344">
    <property type="entry name" value="BCTRLSENSOR"/>
</dbReference>
<dbReference type="SMART" id="SM00091">
    <property type="entry name" value="PAS"/>
    <property type="match status" value="1"/>
</dbReference>
<dbReference type="Gene3D" id="1.10.287.130">
    <property type="match status" value="1"/>
</dbReference>
<dbReference type="SUPFAM" id="SSF52172">
    <property type="entry name" value="CheY-like"/>
    <property type="match status" value="1"/>
</dbReference>
<dbReference type="Gene3D" id="3.40.190.10">
    <property type="entry name" value="Periplasmic binding protein-like II"/>
    <property type="match status" value="2"/>
</dbReference>
<dbReference type="CDD" id="cd01007">
    <property type="entry name" value="PBP2_BvgS_HisK_like"/>
    <property type="match status" value="1"/>
</dbReference>
<feature type="domain" description="Response regulatory" evidence="19">
    <location>
        <begin position="694"/>
        <end position="811"/>
    </location>
</feature>
<feature type="domain" description="Histidine kinase" evidence="18">
    <location>
        <begin position="453"/>
        <end position="674"/>
    </location>
</feature>
<dbReference type="SMART" id="SM00062">
    <property type="entry name" value="PBPb"/>
    <property type="match status" value="1"/>
</dbReference>
<evidence type="ECO:0000313" key="23">
    <source>
        <dbReference type="EMBL" id="CAD5107474.1"/>
    </source>
</evidence>
<dbReference type="GO" id="GO:0005524">
    <property type="term" value="F:ATP binding"/>
    <property type="evidence" value="ECO:0007669"/>
    <property type="project" value="UniProtKB-KW"/>
</dbReference>
<dbReference type="SUPFAM" id="SSF55785">
    <property type="entry name" value="PYP-like sensor domain (PAS domain)"/>
    <property type="match status" value="1"/>
</dbReference>
<dbReference type="Pfam" id="PF00512">
    <property type="entry name" value="HisKA"/>
    <property type="match status" value="1"/>
</dbReference>
<dbReference type="EMBL" id="CAJFCI010000035">
    <property type="protein sequence ID" value="CAD5107474.1"/>
    <property type="molecule type" value="Genomic_DNA"/>
</dbReference>
<keyword evidence="8" id="KW-0547">Nucleotide-binding</keyword>
<dbReference type="PROSITE" id="PS50894">
    <property type="entry name" value="HPT"/>
    <property type="match status" value="1"/>
</dbReference>
<dbReference type="SUPFAM" id="SSF53850">
    <property type="entry name" value="Periplasmic binding protein-like II"/>
    <property type="match status" value="1"/>
</dbReference>
<gene>
    <name evidence="23" type="primary">rcsC_3</name>
    <name evidence="23" type="ORF">PSEWESI4_01747</name>
</gene>
<evidence type="ECO:0000256" key="15">
    <source>
        <dbReference type="ARBA" id="ARBA00068150"/>
    </source>
</evidence>
<dbReference type="PROSITE" id="PS50112">
    <property type="entry name" value="PAS"/>
    <property type="match status" value="1"/>
</dbReference>
<dbReference type="SMART" id="SM00448">
    <property type="entry name" value="REC"/>
    <property type="match status" value="1"/>
</dbReference>
<evidence type="ECO:0000256" key="2">
    <source>
        <dbReference type="ARBA" id="ARBA00004651"/>
    </source>
</evidence>
<evidence type="ECO:0000259" key="19">
    <source>
        <dbReference type="PROSITE" id="PS50110"/>
    </source>
</evidence>
<feature type="domain" description="PAC" evidence="21">
    <location>
        <begin position="381"/>
        <end position="435"/>
    </location>
</feature>